<evidence type="ECO:0000256" key="6">
    <source>
        <dbReference type="HAMAP-Rule" id="MF_01333"/>
    </source>
</evidence>
<dbReference type="InterPro" id="IPR031310">
    <property type="entry name" value="Ribosomal_uL5_N"/>
</dbReference>
<evidence type="ECO:0000256" key="1">
    <source>
        <dbReference type="ARBA" id="ARBA00008553"/>
    </source>
</evidence>
<comment type="subunit">
    <text evidence="6">Part of the 50S ribosomal subunit; part of the 5S rRNA/L5/L18/L25 subcomplex. Contacts the 5S rRNA and the P site tRNA. Forms a bridge to the 30S subunit in the 70S ribosome.</text>
</comment>
<keyword evidence="6" id="KW-0820">tRNA-binding</keyword>
<dbReference type="Gene3D" id="3.30.1440.10">
    <property type="match status" value="1"/>
</dbReference>
<comment type="similarity">
    <text evidence="1 6 7">Belongs to the universal ribosomal protein uL5 family.</text>
</comment>
<organism evidence="10 11">
    <name type="scientific">Zongyangia hominis</name>
    <dbReference type="NCBI Taxonomy" id="2763677"/>
    <lineage>
        <taxon>Bacteria</taxon>
        <taxon>Bacillati</taxon>
        <taxon>Bacillota</taxon>
        <taxon>Clostridia</taxon>
        <taxon>Eubacteriales</taxon>
        <taxon>Oscillospiraceae</taxon>
        <taxon>Zongyangia</taxon>
    </lineage>
</organism>
<dbReference type="Pfam" id="PF00281">
    <property type="entry name" value="Ribosomal_L5"/>
    <property type="match status" value="1"/>
</dbReference>
<dbReference type="GO" id="GO:0006412">
    <property type="term" value="P:translation"/>
    <property type="evidence" value="ECO:0007669"/>
    <property type="project" value="UniProtKB-UniRule"/>
</dbReference>
<dbReference type="HAMAP" id="MF_01333_B">
    <property type="entry name" value="Ribosomal_uL5_B"/>
    <property type="match status" value="1"/>
</dbReference>
<dbReference type="GO" id="GO:0005840">
    <property type="term" value="C:ribosome"/>
    <property type="evidence" value="ECO:0007669"/>
    <property type="project" value="UniProtKB-KW"/>
</dbReference>
<dbReference type="InterPro" id="IPR031309">
    <property type="entry name" value="Ribosomal_uL5_C"/>
</dbReference>
<dbReference type="GO" id="GO:0003735">
    <property type="term" value="F:structural constituent of ribosome"/>
    <property type="evidence" value="ECO:0007669"/>
    <property type="project" value="InterPro"/>
</dbReference>
<dbReference type="InterPro" id="IPR002132">
    <property type="entry name" value="Ribosomal_uL5"/>
</dbReference>
<comment type="caution">
    <text evidence="10">The sequence shown here is derived from an EMBL/GenBank/DDBJ whole genome shotgun (WGS) entry which is preliminary data.</text>
</comment>
<dbReference type="PIRSF" id="PIRSF002161">
    <property type="entry name" value="Ribosomal_L5"/>
    <property type="match status" value="1"/>
</dbReference>
<gene>
    <name evidence="6 10" type="primary">rplE</name>
    <name evidence="10" type="ORF">H8709_05410</name>
</gene>
<dbReference type="InterPro" id="IPR020929">
    <property type="entry name" value="Ribosomal_uL5_CS"/>
</dbReference>
<keyword evidence="3 6" id="KW-0687">Ribonucleoprotein</keyword>
<dbReference type="GO" id="GO:0019843">
    <property type="term" value="F:rRNA binding"/>
    <property type="evidence" value="ECO:0007669"/>
    <property type="project" value="UniProtKB-UniRule"/>
</dbReference>
<evidence type="ECO:0000259" key="8">
    <source>
        <dbReference type="Pfam" id="PF00281"/>
    </source>
</evidence>
<evidence type="ECO:0000256" key="5">
    <source>
        <dbReference type="ARBA" id="ARBA00058604"/>
    </source>
</evidence>
<evidence type="ECO:0000256" key="2">
    <source>
        <dbReference type="ARBA" id="ARBA00022980"/>
    </source>
</evidence>
<dbReference type="Pfam" id="PF00673">
    <property type="entry name" value="Ribosomal_L5_C"/>
    <property type="match status" value="1"/>
</dbReference>
<dbReference type="InterPro" id="IPR022803">
    <property type="entry name" value="Ribosomal_uL5_dom_sf"/>
</dbReference>
<keyword evidence="6" id="KW-0699">rRNA-binding</keyword>
<keyword evidence="11" id="KW-1185">Reference proteome</keyword>
<evidence type="ECO:0000256" key="4">
    <source>
        <dbReference type="ARBA" id="ARBA00035245"/>
    </source>
</evidence>
<dbReference type="GO" id="GO:0000049">
    <property type="term" value="F:tRNA binding"/>
    <property type="evidence" value="ECO:0007669"/>
    <property type="project" value="UniProtKB-UniRule"/>
</dbReference>
<feature type="domain" description="Large ribosomal subunit protein uL5 N-terminal" evidence="8">
    <location>
        <begin position="24"/>
        <end position="80"/>
    </location>
</feature>
<keyword evidence="2 6" id="KW-0689">Ribosomal protein</keyword>
<evidence type="ECO:0000256" key="3">
    <source>
        <dbReference type="ARBA" id="ARBA00023274"/>
    </source>
</evidence>
<reference evidence="10" key="1">
    <citation type="submission" date="2020-08" db="EMBL/GenBank/DDBJ databases">
        <title>Genome public.</title>
        <authorList>
            <person name="Liu C."/>
            <person name="Sun Q."/>
        </authorList>
    </citation>
    <scope>NUCLEOTIDE SEQUENCE</scope>
    <source>
        <strain evidence="10">NSJ-54</strain>
    </source>
</reference>
<dbReference type="FunFam" id="3.30.1440.10:FF:000001">
    <property type="entry name" value="50S ribosomal protein L5"/>
    <property type="match status" value="1"/>
</dbReference>
<dbReference type="AlphaFoldDB" id="A0A926EBZ2"/>
<accession>A0A926EBZ2</accession>
<dbReference type="InterPro" id="IPR020930">
    <property type="entry name" value="Ribosomal_uL5_bac-type"/>
</dbReference>
<dbReference type="RefSeq" id="WP_262397362.1">
    <property type="nucleotide sequence ID" value="NZ_JACRTC010000003.1"/>
</dbReference>
<dbReference type="SUPFAM" id="SSF55282">
    <property type="entry name" value="RL5-like"/>
    <property type="match status" value="1"/>
</dbReference>
<comment type="function">
    <text evidence="5">This is one of the proteins that bind and probably mediate the attachment of the 5S RNA into the large ribosomal subunit, where it forms part of the central protuberance. In the 70S ribosome it contacts protein S13 of the 30S subunit (bridge B1b), connecting the 2 subunits; this bridge is implicated in subunit movement. Contacts the P site tRNA; the 5S rRNA and some of its associated proteins might help stabilize positioning of ribosome-bound tRNAs.</text>
</comment>
<protein>
    <recommendedName>
        <fullName evidence="4 6">Large ribosomal subunit protein uL5</fullName>
    </recommendedName>
</protein>
<proteinExistence type="inferred from homology"/>
<dbReference type="NCBIfam" id="NF000585">
    <property type="entry name" value="PRK00010.1"/>
    <property type="match status" value="1"/>
</dbReference>
<evidence type="ECO:0000313" key="10">
    <source>
        <dbReference type="EMBL" id="MBC8570263.1"/>
    </source>
</evidence>
<keyword evidence="6" id="KW-0694">RNA-binding</keyword>
<comment type="function">
    <text evidence="6">This is 1 of the proteins that bind and probably mediate the attachment of the 5S RNA into the large ribosomal subunit, where it forms part of the central protuberance. In the 70S ribosome it contacts protein S13 of the 30S subunit (bridge B1b), connecting the 2 subunits; this bridge is implicated in subunit movement. Contacts the P site tRNA; the 5S rRNA and some of its associated proteins might help stabilize positioning of ribosome-bound tRNAs.</text>
</comment>
<dbReference type="Proteomes" id="UP000660861">
    <property type="component" value="Unassembled WGS sequence"/>
</dbReference>
<feature type="domain" description="Large ribosomal subunit protein uL5 C-terminal" evidence="9">
    <location>
        <begin position="85"/>
        <end position="177"/>
    </location>
</feature>
<evidence type="ECO:0000313" key="11">
    <source>
        <dbReference type="Proteomes" id="UP000660861"/>
    </source>
</evidence>
<dbReference type="EMBL" id="JACRTC010000003">
    <property type="protein sequence ID" value="MBC8570263.1"/>
    <property type="molecule type" value="Genomic_DNA"/>
</dbReference>
<sequence>MARMKDFYLKEVAPAMMKKFGYKSVMQIPKLEKIVINVGCGEARDNHKIIEAIISDLGKITGQRPVVCKAKKSVANFKLREGMDIGAKVTLRADRMYEFLDRLFNVALPRVRDFRGINANSFDGRGNYSMGLKEQLLFPEIEYDKIDKVRGMDICFVTTAKTDEEARELLTLMGAPFAK</sequence>
<dbReference type="PANTHER" id="PTHR11994">
    <property type="entry name" value="60S RIBOSOMAL PROTEIN L11-RELATED"/>
    <property type="match status" value="1"/>
</dbReference>
<evidence type="ECO:0000256" key="7">
    <source>
        <dbReference type="RuleBase" id="RU003930"/>
    </source>
</evidence>
<evidence type="ECO:0000259" key="9">
    <source>
        <dbReference type="Pfam" id="PF00673"/>
    </source>
</evidence>
<dbReference type="PROSITE" id="PS00358">
    <property type="entry name" value="RIBOSOMAL_L5"/>
    <property type="match status" value="1"/>
</dbReference>
<name>A0A926EBZ2_9FIRM</name>
<dbReference type="GO" id="GO:1990904">
    <property type="term" value="C:ribonucleoprotein complex"/>
    <property type="evidence" value="ECO:0007669"/>
    <property type="project" value="UniProtKB-KW"/>
</dbReference>